<gene>
    <name evidence="2" type="ORF">DERYTH_LOCUS17988</name>
</gene>
<name>A0A9N9NTN9_9GLOM</name>
<proteinExistence type="predicted"/>
<keyword evidence="3" id="KW-1185">Reference proteome</keyword>
<protein>
    <submittedName>
        <fullName evidence="2">11726_t:CDS:1</fullName>
    </submittedName>
</protein>
<sequence>THKSSNNLIEDKEPDSRSGNNLNENEALDSEIIQVCKQKIEAVRHIADHFEQELAANNFNHVIHVTNNMNRLFTMLNDIETAQNRRRRN</sequence>
<dbReference type="EMBL" id="CAJVPY010017649">
    <property type="protein sequence ID" value="CAG8762950.1"/>
    <property type="molecule type" value="Genomic_DNA"/>
</dbReference>
<feature type="region of interest" description="Disordered" evidence="1">
    <location>
        <begin position="1"/>
        <end position="26"/>
    </location>
</feature>
<comment type="caution">
    <text evidence="2">The sequence shown here is derived from an EMBL/GenBank/DDBJ whole genome shotgun (WGS) entry which is preliminary data.</text>
</comment>
<evidence type="ECO:0000256" key="1">
    <source>
        <dbReference type="SAM" id="MobiDB-lite"/>
    </source>
</evidence>
<feature type="non-terminal residue" evidence="2">
    <location>
        <position position="1"/>
    </location>
</feature>
<dbReference type="AlphaFoldDB" id="A0A9N9NTN9"/>
<dbReference type="OrthoDB" id="2399536at2759"/>
<reference evidence="2" key="1">
    <citation type="submission" date="2021-06" db="EMBL/GenBank/DDBJ databases">
        <authorList>
            <person name="Kallberg Y."/>
            <person name="Tangrot J."/>
            <person name="Rosling A."/>
        </authorList>
    </citation>
    <scope>NUCLEOTIDE SEQUENCE</scope>
    <source>
        <strain evidence="2">MA453B</strain>
    </source>
</reference>
<dbReference type="Proteomes" id="UP000789405">
    <property type="component" value="Unassembled WGS sequence"/>
</dbReference>
<accession>A0A9N9NTN9</accession>
<evidence type="ECO:0000313" key="2">
    <source>
        <dbReference type="EMBL" id="CAG8762950.1"/>
    </source>
</evidence>
<organism evidence="2 3">
    <name type="scientific">Dentiscutata erythropus</name>
    <dbReference type="NCBI Taxonomy" id="1348616"/>
    <lineage>
        <taxon>Eukaryota</taxon>
        <taxon>Fungi</taxon>
        <taxon>Fungi incertae sedis</taxon>
        <taxon>Mucoromycota</taxon>
        <taxon>Glomeromycotina</taxon>
        <taxon>Glomeromycetes</taxon>
        <taxon>Diversisporales</taxon>
        <taxon>Gigasporaceae</taxon>
        <taxon>Dentiscutata</taxon>
    </lineage>
</organism>
<evidence type="ECO:0000313" key="3">
    <source>
        <dbReference type="Proteomes" id="UP000789405"/>
    </source>
</evidence>